<organism evidence="3 4">
    <name type="scientific">Jimgerdemannia flammicorona</name>
    <dbReference type="NCBI Taxonomy" id="994334"/>
    <lineage>
        <taxon>Eukaryota</taxon>
        <taxon>Fungi</taxon>
        <taxon>Fungi incertae sedis</taxon>
        <taxon>Mucoromycota</taxon>
        <taxon>Mucoromycotina</taxon>
        <taxon>Endogonomycetes</taxon>
        <taxon>Endogonales</taxon>
        <taxon>Endogonaceae</taxon>
        <taxon>Jimgerdemannia</taxon>
    </lineage>
</organism>
<dbReference type="EMBL" id="RBNI01024530">
    <property type="protein sequence ID" value="RUO95949.1"/>
    <property type="molecule type" value="Genomic_DNA"/>
</dbReference>
<protein>
    <submittedName>
        <fullName evidence="3">Uncharacterized protein</fullName>
    </submittedName>
</protein>
<dbReference type="GO" id="GO:0008081">
    <property type="term" value="F:phosphoric diester hydrolase activity"/>
    <property type="evidence" value="ECO:0007669"/>
    <property type="project" value="TreeGrafter"/>
</dbReference>
<name>A0A432ZZY1_9FUNG</name>
<proteinExistence type="predicted"/>
<accession>A0A432ZZY1</accession>
<keyword evidence="1" id="KW-0378">Hydrolase</keyword>
<evidence type="ECO:0000256" key="1">
    <source>
        <dbReference type="ARBA" id="ARBA00022801"/>
    </source>
</evidence>
<dbReference type="PANTHER" id="PTHR10340:SF55">
    <property type="entry name" value="ENDOPOLYPHOSPHATASE"/>
    <property type="match status" value="1"/>
</dbReference>
<dbReference type="Proteomes" id="UP000268093">
    <property type="component" value="Unassembled WGS sequence"/>
</dbReference>
<comment type="caution">
    <text evidence="3">The sequence shown here is derived from an EMBL/GenBank/DDBJ whole genome shotgun (WGS) entry which is preliminary data.</text>
</comment>
<dbReference type="AlphaFoldDB" id="A0A432ZZY1"/>
<evidence type="ECO:0000313" key="3">
    <source>
        <dbReference type="EMBL" id="RUO95949.1"/>
    </source>
</evidence>
<reference evidence="3 4" key="1">
    <citation type="journal article" date="2018" name="New Phytol.">
        <title>Phylogenomics of Endogonaceae and evolution of mycorrhizas within Mucoromycota.</title>
        <authorList>
            <person name="Chang Y."/>
            <person name="Desiro A."/>
            <person name="Na H."/>
            <person name="Sandor L."/>
            <person name="Lipzen A."/>
            <person name="Clum A."/>
            <person name="Barry K."/>
            <person name="Grigoriev I.V."/>
            <person name="Martin F.M."/>
            <person name="Stajich J.E."/>
            <person name="Smith M.E."/>
            <person name="Bonito G."/>
            <person name="Spatafora J.W."/>
        </authorList>
    </citation>
    <scope>NUCLEOTIDE SEQUENCE [LARGE SCALE GENOMIC DNA]</scope>
    <source>
        <strain evidence="3 4">GMNB39</strain>
    </source>
</reference>
<dbReference type="PANTHER" id="PTHR10340">
    <property type="entry name" value="SPHINGOMYELIN PHOSPHODIESTERASE"/>
    <property type="match status" value="1"/>
</dbReference>
<dbReference type="SUPFAM" id="SSF56300">
    <property type="entry name" value="Metallo-dependent phosphatases"/>
    <property type="match status" value="1"/>
</dbReference>
<keyword evidence="2" id="KW-0325">Glycoprotein</keyword>
<evidence type="ECO:0000313" key="4">
    <source>
        <dbReference type="Proteomes" id="UP000268093"/>
    </source>
</evidence>
<keyword evidence="4" id="KW-1185">Reference proteome</keyword>
<gene>
    <name evidence="3" type="ORF">BC936DRAFT_142917</name>
</gene>
<evidence type="ECO:0000256" key="2">
    <source>
        <dbReference type="ARBA" id="ARBA00023180"/>
    </source>
</evidence>
<dbReference type="GO" id="GO:0004309">
    <property type="term" value="F:exopolyphosphatase activity"/>
    <property type="evidence" value="ECO:0007669"/>
    <property type="project" value="TreeGrafter"/>
</dbReference>
<dbReference type="OrthoDB" id="348678at2759"/>
<dbReference type="GO" id="GO:0005615">
    <property type="term" value="C:extracellular space"/>
    <property type="evidence" value="ECO:0007669"/>
    <property type="project" value="TreeGrafter"/>
</dbReference>
<dbReference type="InterPro" id="IPR029052">
    <property type="entry name" value="Metallo-depent_PP-like"/>
</dbReference>
<sequence>MYVPSPPPRFLANTSRTYALSKPAHCVLDPPPSFQPDKWYRPGAKVKDSCHKLHKKKLLDKEESRRAGTLGTPASSCDSPYTLIDATFEWIRKEWKDKIDFYGRAIMPVKFLVLAFASIHVPRPSPLPPLGVSYRRHDSDNRRPRTKKEILNSNRYITTRFLETFAPTSRLSPSNITRQPETCCPIVASIGNNDVYPHNILDSGPKNPTLNAFLGIWEAFIPEEQVHTFQEGGWYSVDVIPGLLKVLSLNTMYFYKSNAAVDGCDDHDDPGTQEIEWIEAELQKAEKNHMKVYLTGHVPPKRKNYFPSCWHKYGKLSLKYRHVIIGHLFGHVNLDHFFLLSKKEIEGHKISRQPEAVPEDWERTNRSAFALPVSGDLATQYSDSPPELQLGGARQYLEQLFEQYSSIKSGEDGAHHVVINISPSVVPTFNPTFRIFHYEVQESAQKNQRGVVPLGYTQYFANLTKWNEKAKGTEEEDADADISNPPPWLHVEYEVEYSTMESYGMRDLSVASWLKVARELGDGKSLWRDYVRRMYVQTRNGLKWP</sequence>
<dbReference type="GO" id="GO:0000324">
    <property type="term" value="C:fungal-type vacuole"/>
    <property type="evidence" value="ECO:0007669"/>
    <property type="project" value="TreeGrafter"/>
</dbReference>
<dbReference type="GO" id="GO:0000298">
    <property type="term" value="F:endopolyphosphatase activity"/>
    <property type="evidence" value="ECO:0007669"/>
    <property type="project" value="TreeGrafter"/>
</dbReference>
<dbReference type="GO" id="GO:0006798">
    <property type="term" value="P:polyphosphate catabolic process"/>
    <property type="evidence" value="ECO:0007669"/>
    <property type="project" value="TreeGrafter"/>
</dbReference>